<name>A0A6M4INA3_9BACT</name>
<proteinExistence type="predicted"/>
<keyword evidence="3" id="KW-1185">Reference proteome</keyword>
<dbReference type="EMBL" id="CP053085">
    <property type="protein sequence ID" value="QJR34886.1"/>
    <property type="molecule type" value="Genomic_DNA"/>
</dbReference>
<evidence type="ECO:0000259" key="1">
    <source>
        <dbReference type="Pfam" id="PF02627"/>
    </source>
</evidence>
<protein>
    <recommendedName>
        <fullName evidence="1">Carboxymuconolactone decarboxylase-like domain-containing protein</fullName>
    </recommendedName>
</protein>
<dbReference type="Gene3D" id="1.20.1290.10">
    <property type="entry name" value="AhpD-like"/>
    <property type="match status" value="1"/>
</dbReference>
<dbReference type="PANTHER" id="PTHR33570">
    <property type="entry name" value="4-CARBOXYMUCONOLACTONE DECARBOXYLASE FAMILY PROTEIN"/>
    <property type="match status" value="1"/>
</dbReference>
<dbReference type="Proteomes" id="UP000500938">
    <property type="component" value="Chromosome"/>
</dbReference>
<dbReference type="KEGG" id="ggr:HKW67_04835"/>
<dbReference type="InterPro" id="IPR052512">
    <property type="entry name" value="4CMD/NDH-1_regulator"/>
</dbReference>
<dbReference type="SUPFAM" id="SSF69118">
    <property type="entry name" value="AhpD-like"/>
    <property type="match status" value="1"/>
</dbReference>
<dbReference type="InterPro" id="IPR003779">
    <property type="entry name" value="CMD-like"/>
</dbReference>
<gene>
    <name evidence="2" type="ORF">HKW67_04835</name>
</gene>
<feature type="domain" description="Carboxymuconolactone decarboxylase-like" evidence="1">
    <location>
        <begin position="148"/>
        <end position="220"/>
    </location>
</feature>
<dbReference type="GO" id="GO:0051920">
    <property type="term" value="F:peroxiredoxin activity"/>
    <property type="evidence" value="ECO:0007669"/>
    <property type="project" value="InterPro"/>
</dbReference>
<dbReference type="Pfam" id="PF02627">
    <property type="entry name" value="CMD"/>
    <property type="match status" value="1"/>
</dbReference>
<organism evidence="2 3">
    <name type="scientific">Gemmatimonas groenlandica</name>
    <dbReference type="NCBI Taxonomy" id="2732249"/>
    <lineage>
        <taxon>Bacteria</taxon>
        <taxon>Pseudomonadati</taxon>
        <taxon>Gemmatimonadota</taxon>
        <taxon>Gemmatimonadia</taxon>
        <taxon>Gemmatimonadales</taxon>
        <taxon>Gemmatimonadaceae</taxon>
        <taxon>Gemmatimonas</taxon>
    </lineage>
</organism>
<dbReference type="RefSeq" id="WP_171224313.1">
    <property type="nucleotide sequence ID" value="NZ_CP053085.1"/>
</dbReference>
<dbReference type="PANTHER" id="PTHR33570:SF2">
    <property type="entry name" value="CARBOXYMUCONOLACTONE DECARBOXYLASE-LIKE DOMAIN-CONTAINING PROTEIN"/>
    <property type="match status" value="1"/>
</dbReference>
<dbReference type="InterPro" id="IPR029032">
    <property type="entry name" value="AhpD-like"/>
</dbReference>
<reference evidence="2 3" key="1">
    <citation type="submission" date="2020-05" db="EMBL/GenBank/DDBJ databases">
        <title>Complete genome sequence of Gemmatimonas greenlandica TET16.</title>
        <authorList>
            <person name="Zeng Y."/>
        </authorList>
    </citation>
    <scope>NUCLEOTIDE SEQUENCE [LARGE SCALE GENOMIC DNA]</scope>
    <source>
        <strain evidence="2 3">TET16</strain>
    </source>
</reference>
<sequence length="229" mass="24827">MSEGDLRTRETAGVDSMTARRHVSVTLDTLDAETAALVRLAAVLAGGSEAEVRAELSEVNGGVDPIWVEEVILQTYLFAGFPRALNAARDWRRISGRLAPTPAEDGEGDVLDFVARGEATCATVYGEFYDRLRMNIRGLHPALDRWMITEGYGKVLGRPLLDLARRELCVVAACAIARQDRQLHSHLHGALNAGAAAGVVTAALHVVSPLIGDDDMRRYLGLWARVQGK</sequence>
<evidence type="ECO:0000313" key="2">
    <source>
        <dbReference type="EMBL" id="QJR34886.1"/>
    </source>
</evidence>
<evidence type="ECO:0000313" key="3">
    <source>
        <dbReference type="Proteomes" id="UP000500938"/>
    </source>
</evidence>
<dbReference type="AlphaFoldDB" id="A0A6M4INA3"/>
<accession>A0A6M4INA3</accession>